<dbReference type="STRING" id="408074.SAMN05660909_02996"/>
<reference evidence="2" key="1">
    <citation type="submission" date="2016-10" db="EMBL/GenBank/DDBJ databases">
        <authorList>
            <person name="Varghese N."/>
            <person name="Submissions S."/>
        </authorList>
    </citation>
    <scope>NUCLEOTIDE SEQUENCE [LARGE SCALE GENOMIC DNA]</scope>
    <source>
        <strain evidence="2">DSM 23920</strain>
    </source>
</reference>
<dbReference type="EMBL" id="FNRL01000012">
    <property type="protein sequence ID" value="SEA68305.1"/>
    <property type="molecule type" value="Genomic_DNA"/>
</dbReference>
<accession>A0A1H4D6D5</accession>
<dbReference type="OrthoDB" id="679100at2"/>
<name>A0A1H4D6D5_9BACT</name>
<evidence type="ECO:0000313" key="2">
    <source>
        <dbReference type="Proteomes" id="UP000199656"/>
    </source>
</evidence>
<dbReference type="Proteomes" id="UP000199656">
    <property type="component" value="Unassembled WGS sequence"/>
</dbReference>
<dbReference type="Gene3D" id="1.25.40.10">
    <property type="entry name" value="Tetratricopeptide repeat domain"/>
    <property type="match status" value="1"/>
</dbReference>
<proteinExistence type="predicted"/>
<evidence type="ECO:0000313" key="1">
    <source>
        <dbReference type="EMBL" id="SEA68305.1"/>
    </source>
</evidence>
<dbReference type="AlphaFoldDB" id="A0A1H4D6D5"/>
<protein>
    <submittedName>
        <fullName evidence="1">Uncharacterized protein</fullName>
    </submittedName>
</protein>
<gene>
    <name evidence="1" type="ORF">SAMN05660909_02996</name>
</gene>
<sequence>MTKKISIHDTMEQARQLEAEGKMTEAIKPYTAIVQQDPLYADAYNRLMIIYRKQKRYKEELQIIKQAIKVFEESIKSNQSEWKKGHAKAARLSRSLAESLGLLNKKGMPVYEEPHVTAWRKRMETVSKKIEAAH</sequence>
<dbReference type="RefSeq" id="WP_089762730.1">
    <property type="nucleotide sequence ID" value="NZ_BKAT01000018.1"/>
</dbReference>
<keyword evidence="2" id="KW-1185">Reference proteome</keyword>
<dbReference type="InterPro" id="IPR011990">
    <property type="entry name" value="TPR-like_helical_dom_sf"/>
</dbReference>
<dbReference type="SUPFAM" id="SSF48452">
    <property type="entry name" value="TPR-like"/>
    <property type="match status" value="1"/>
</dbReference>
<organism evidence="1 2">
    <name type="scientific">Chitinophaga terrae</name>
    <name type="common">ex Kim and Jung 2007</name>
    <dbReference type="NCBI Taxonomy" id="408074"/>
    <lineage>
        <taxon>Bacteria</taxon>
        <taxon>Pseudomonadati</taxon>
        <taxon>Bacteroidota</taxon>
        <taxon>Chitinophagia</taxon>
        <taxon>Chitinophagales</taxon>
        <taxon>Chitinophagaceae</taxon>
        <taxon>Chitinophaga</taxon>
    </lineage>
</organism>